<reference evidence="2" key="1">
    <citation type="journal article" date="2011" name="PLoS Genet.">
        <title>Genomic analysis of the necrotrophic fungal pathogens Sclerotinia sclerotiorum and Botrytis cinerea.</title>
        <authorList>
            <person name="Amselem J."/>
            <person name="Cuomo C.A."/>
            <person name="van Kan J.A."/>
            <person name="Viaud M."/>
            <person name="Benito E.P."/>
            <person name="Couloux A."/>
            <person name="Coutinho P.M."/>
            <person name="de Vries R.P."/>
            <person name="Dyer P.S."/>
            <person name="Fillinger S."/>
            <person name="Fournier E."/>
            <person name="Gout L."/>
            <person name="Hahn M."/>
            <person name="Kohn L."/>
            <person name="Lapalu N."/>
            <person name="Plummer K.M."/>
            <person name="Pradier J.M."/>
            <person name="Quevillon E."/>
            <person name="Sharon A."/>
            <person name="Simon A."/>
            <person name="ten Have A."/>
            <person name="Tudzynski B."/>
            <person name="Tudzynski P."/>
            <person name="Wincker P."/>
            <person name="Andrew M."/>
            <person name="Anthouard V."/>
            <person name="Beever R.E."/>
            <person name="Beffa R."/>
            <person name="Benoit I."/>
            <person name="Bouzid O."/>
            <person name="Brault B."/>
            <person name="Chen Z."/>
            <person name="Choquer M."/>
            <person name="Collemare J."/>
            <person name="Cotton P."/>
            <person name="Danchin E.G."/>
            <person name="Da Silva C."/>
            <person name="Gautier A."/>
            <person name="Giraud C."/>
            <person name="Giraud T."/>
            <person name="Gonzalez C."/>
            <person name="Grossetete S."/>
            <person name="Guldener U."/>
            <person name="Henrissat B."/>
            <person name="Howlett B.J."/>
            <person name="Kodira C."/>
            <person name="Kretschmer M."/>
            <person name="Lappartient A."/>
            <person name="Leroch M."/>
            <person name="Levis C."/>
            <person name="Mauceli E."/>
            <person name="Neuveglise C."/>
            <person name="Oeser B."/>
            <person name="Pearson M."/>
            <person name="Poulain J."/>
            <person name="Poussereau N."/>
            <person name="Quesneville H."/>
            <person name="Rascle C."/>
            <person name="Schumacher J."/>
            <person name="Segurens B."/>
            <person name="Sexton A."/>
            <person name="Silva E."/>
            <person name="Sirven C."/>
            <person name="Soanes D.M."/>
            <person name="Talbot N.J."/>
            <person name="Templeton M."/>
            <person name="Yandava C."/>
            <person name="Yarden O."/>
            <person name="Zeng Q."/>
            <person name="Rollins J.A."/>
            <person name="Lebrun M.H."/>
            <person name="Dickman M."/>
        </authorList>
    </citation>
    <scope>NUCLEOTIDE SEQUENCE [LARGE SCALE GENOMIC DNA]</scope>
    <source>
        <strain evidence="2">T4</strain>
    </source>
</reference>
<dbReference type="EMBL" id="FQ790256">
    <property type="protein sequence ID" value="CCD43381.1"/>
    <property type="molecule type" value="Genomic_DNA"/>
</dbReference>
<protein>
    <submittedName>
        <fullName evidence="1">Uncharacterized protein</fullName>
    </submittedName>
</protein>
<dbReference type="HOGENOM" id="CLU_2812011_0_0_1"/>
<gene>
    <name evidence="1" type="ORF">BofuT4_uP067890.1</name>
</gene>
<evidence type="ECO:0000313" key="1">
    <source>
        <dbReference type="EMBL" id="CCD43381.1"/>
    </source>
</evidence>
<name>G2XRL3_BOTF4</name>
<accession>G2XRL3</accession>
<proteinExistence type="predicted"/>
<dbReference type="AlphaFoldDB" id="G2XRL3"/>
<dbReference type="InParanoid" id="G2XRL3"/>
<dbReference type="Proteomes" id="UP000008177">
    <property type="component" value="Unplaced contigs"/>
</dbReference>
<evidence type="ECO:0000313" key="2">
    <source>
        <dbReference type="Proteomes" id="UP000008177"/>
    </source>
</evidence>
<sequence length="67" mass="7698">MAELVTEESESGEMQLGFWRWDMEFTEANSGFIQIGKQKSQEFRGSRLDISFCSSIISNISHYLLSN</sequence>
<organism evidence="1 2">
    <name type="scientific">Botryotinia fuckeliana (strain T4)</name>
    <name type="common">Noble rot fungus</name>
    <name type="synonym">Botrytis cinerea</name>
    <dbReference type="NCBI Taxonomy" id="999810"/>
    <lineage>
        <taxon>Eukaryota</taxon>
        <taxon>Fungi</taxon>
        <taxon>Dikarya</taxon>
        <taxon>Ascomycota</taxon>
        <taxon>Pezizomycotina</taxon>
        <taxon>Leotiomycetes</taxon>
        <taxon>Helotiales</taxon>
        <taxon>Sclerotiniaceae</taxon>
        <taxon>Botrytis</taxon>
    </lineage>
</organism>